<evidence type="ECO:0000313" key="3">
    <source>
        <dbReference type="Proteomes" id="UP000199659"/>
    </source>
</evidence>
<gene>
    <name evidence="2" type="ORF">SAMN05661086_01201</name>
</gene>
<evidence type="ECO:0000259" key="1">
    <source>
        <dbReference type="Pfam" id="PF18864"/>
    </source>
</evidence>
<dbReference type="Pfam" id="PF18864">
    <property type="entry name" value="AbiTii"/>
    <property type="match status" value="1"/>
</dbReference>
<keyword evidence="3" id="KW-1185">Reference proteome</keyword>
<dbReference type="AlphaFoldDB" id="A0A1I6IWU2"/>
<reference evidence="2 3" key="1">
    <citation type="submission" date="2016-10" db="EMBL/GenBank/DDBJ databases">
        <authorList>
            <person name="de Groot N.N."/>
        </authorList>
    </citation>
    <scope>NUCLEOTIDE SEQUENCE [LARGE SCALE GENOMIC DNA]</scope>
    <source>
        <strain evidence="2 3">743A</strain>
    </source>
</reference>
<protein>
    <recommendedName>
        <fullName evidence="1">AbiTii domain-containing protein</fullName>
    </recommendedName>
</protein>
<dbReference type="OrthoDB" id="6360084at2"/>
<organism evidence="2 3">
    <name type="scientific">Anaeromicropila populeti</name>
    <dbReference type="NCBI Taxonomy" id="37658"/>
    <lineage>
        <taxon>Bacteria</taxon>
        <taxon>Bacillati</taxon>
        <taxon>Bacillota</taxon>
        <taxon>Clostridia</taxon>
        <taxon>Lachnospirales</taxon>
        <taxon>Lachnospiraceae</taxon>
        <taxon>Anaeromicropila</taxon>
    </lineage>
</organism>
<dbReference type="RefSeq" id="WP_092559795.1">
    <property type="nucleotide sequence ID" value="NZ_FOYZ01000004.1"/>
</dbReference>
<proteinExistence type="predicted"/>
<dbReference type="InterPro" id="IPR041304">
    <property type="entry name" value="AbiTii"/>
</dbReference>
<accession>A0A1I6IWU2</accession>
<dbReference type="Proteomes" id="UP000199659">
    <property type="component" value="Unassembled WGS sequence"/>
</dbReference>
<evidence type="ECO:0000313" key="2">
    <source>
        <dbReference type="EMBL" id="SFR71212.1"/>
    </source>
</evidence>
<dbReference type="EMBL" id="FOYZ01000004">
    <property type="protein sequence ID" value="SFR71212.1"/>
    <property type="molecule type" value="Genomic_DNA"/>
</dbReference>
<sequence>MAIVLELQEEALKSDADILSLLRKSSLIARKLDLKDFQEWIYSELNGYKNTDNLPDYRYIRGDLKALNPVHGWVPVVISGEEEKRFSIRKIYDSIPSINSLLVSNDKQLNLSLSGKEIDLLNKYIPFKTTYIILISPNSVSNIIEQVKNRILDWSITLEEYRILGDNLSFTTDEKEKAKNEPQIVNYISNFYGPVTDTQFQQGTTNSKQKLKKTLPKQAK</sequence>
<name>A0A1I6IWU2_9FIRM</name>
<feature type="domain" description="AbiTii" evidence="1">
    <location>
        <begin position="3"/>
        <end position="180"/>
    </location>
</feature>